<gene>
    <name evidence="1" type="ORF">PoB_007657900</name>
</gene>
<reference evidence="1 2" key="1">
    <citation type="journal article" date="2021" name="Elife">
        <title>Chloroplast acquisition without the gene transfer in kleptoplastic sea slugs, Plakobranchus ocellatus.</title>
        <authorList>
            <person name="Maeda T."/>
            <person name="Takahashi S."/>
            <person name="Yoshida T."/>
            <person name="Shimamura S."/>
            <person name="Takaki Y."/>
            <person name="Nagai Y."/>
            <person name="Toyoda A."/>
            <person name="Suzuki Y."/>
            <person name="Arimoto A."/>
            <person name="Ishii H."/>
            <person name="Satoh N."/>
            <person name="Nishiyama T."/>
            <person name="Hasebe M."/>
            <person name="Maruyama T."/>
            <person name="Minagawa J."/>
            <person name="Obokata J."/>
            <person name="Shigenobu S."/>
        </authorList>
    </citation>
    <scope>NUCLEOTIDE SEQUENCE [LARGE SCALE GENOMIC DNA]</scope>
</reference>
<dbReference type="AlphaFoldDB" id="A0AAV4E1A4"/>
<comment type="caution">
    <text evidence="1">The sequence shown here is derived from an EMBL/GenBank/DDBJ whole genome shotgun (WGS) entry which is preliminary data.</text>
</comment>
<evidence type="ECO:0000313" key="1">
    <source>
        <dbReference type="EMBL" id="GFO50074.1"/>
    </source>
</evidence>
<proteinExistence type="predicted"/>
<protein>
    <submittedName>
        <fullName evidence="1">Uncharacterized protein</fullName>
    </submittedName>
</protein>
<organism evidence="1 2">
    <name type="scientific">Plakobranchus ocellatus</name>
    <dbReference type="NCBI Taxonomy" id="259542"/>
    <lineage>
        <taxon>Eukaryota</taxon>
        <taxon>Metazoa</taxon>
        <taxon>Spiralia</taxon>
        <taxon>Lophotrochozoa</taxon>
        <taxon>Mollusca</taxon>
        <taxon>Gastropoda</taxon>
        <taxon>Heterobranchia</taxon>
        <taxon>Euthyneura</taxon>
        <taxon>Panpulmonata</taxon>
        <taxon>Sacoglossa</taxon>
        <taxon>Placobranchoidea</taxon>
        <taxon>Plakobranchidae</taxon>
        <taxon>Plakobranchus</taxon>
    </lineage>
</organism>
<accession>A0AAV4E1A4</accession>
<sequence>MIMRVGRKFLLRKLMGKWESKHFTNFNLSHWKANMSLMLKMQAVTLQARGRQMLRNPTLHQMCKHRNTEQGGDLHLCPLAQHQRRILSEFPRARPLLLTM</sequence>
<dbReference type="EMBL" id="BLXT01008578">
    <property type="protein sequence ID" value="GFO50074.1"/>
    <property type="molecule type" value="Genomic_DNA"/>
</dbReference>
<evidence type="ECO:0000313" key="2">
    <source>
        <dbReference type="Proteomes" id="UP000735302"/>
    </source>
</evidence>
<keyword evidence="2" id="KW-1185">Reference proteome</keyword>
<dbReference type="Proteomes" id="UP000735302">
    <property type="component" value="Unassembled WGS sequence"/>
</dbReference>
<name>A0AAV4E1A4_9GAST</name>